<feature type="region of interest" description="Disordered" evidence="1">
    <location>
        <begin position="159"/>
        <end position="202"/>
    </location>
</feature>
<feature type="region of interest" description="Disordered" evidence="1">
    <location>
        <begin position="225"/>
        <end position="252"/>
    </location>
</feature>
<dbReference type="AlphaFoldDB" id="A0A1E3PP87"/>
<keyword evidence="3" id="KW-1185">Reference proteome</keyword>
<feature type="compositionally biased region" description="Polar residues" evidence="1">
    <location>
        <begin position="96"/>
        <end position="105"/>
    </location>
</feature>
<gene>
    <name evidence="2" type="ORF">NADFUDRAFT_45320</name>
</gene>
<feature type="region of interest" description="Disordered" evidence="1">
    <location>
        <begin position="803"/>
        <end position="824"/>
    </location>
</feature>
<feature type="region of interest" description="Disordered" evidence="1">
    <location>
        <begin position="71"/>
        <end position="106"/>
    </location>
</feature>
<feature type="compositionally biased region" description="Low complexity" evidence="1">
    <location>
        <begin position="177"/>
        <end position="202"/>
    </location>
</feature>
<protein>
    <submittedName>
        <fullName evidence="2">Uncharacterized protein</fullName>
    </submittedName>
</protein>
<dbReference type="Proteomes" id="UP000095009">
    <property type="component" value="Unassembled WGS sequence"/>
</dbReference>
<evidence type="ECO:0000256" key="1">
    <source>
        <dbReference type="SAM" id="MobiDB-lite"/>
    </source>
</evidence>
<evidence type="ECO:0000313" key="3">
    <source>
        <dbReference type="Proteomes" id="UP000095009"/>
    </source>
</evidence>
<reference evidence="2 3" key="1">
    <citation type="journal article" date="2016" name="Proc. Natl. Acad. Sci. U.S.A.">
        <title>Comparative genomics of biotechnologically important yeasts.</title>
        <authorList>
            <person name="Riley R."/>
            <person name="Haridas S."/>
            <person name="Wolfe K.H."/>
            <person name="Lopes M.R."/>
            <person name="Hittinger C.T."/>
            <person name="Goeker M."/>
            <person name="Salamov A.A."/>
            <person name="Wisecaver J.H."/>
            <person name="Long T.M."/>
            <person name="Calvey C.H."/>
            <person name="Aerts A.L."/>
            <person name="Barry K.W."/>
            <person name="Choi C."/>
            <person name="Clum A."/>
            <person name="Coughlan A.Y."/>
            <person name="Deshpande S."/>
            <person name="Douglass A.P."/>
            <person name="Hanson S.J."/>
            <person name="Klenk H.-P."/>
            <person name="LaButti K.M."/>
            <person name="Lapidus A."/>
            <person name="Lindquist E.A."/>
            <person name="Lipzen A.M."/>
            <person name="Meier-Kolthoff J.P."/>
            <person name="Ohm R.A."/>
            <person name="Otillar R.P."/>
            <person name="Pangilinan J.L."/>
            <person name="Peng Y."/>
            <person name="Rokas A."/>
            <person name="Rosa C.A."/>
            <person name="Scheuner C."/>
            <person name="Sibirny A.A."/>
            <person name="Slot J.C."/>
            <person name="Stielow J.B."/>
            <person name="Sun H."/>
            <person name="Kurtzman C.P."/>
            <person name="Blackwell M."/>
            <person name="Grigoriev I.V."/>
            <person name="Jeffries T.W."/>
        </authorList>
    </citation>
    <scope>NUCLEOTIDE SEQUENCE [LARGE SCALE GENOMIC DNA]</scope>
    <source>
        <strain evidence="2 3">DSM 6958</strain>
    </source>
</reference>
<sequence length="1020" mass="111559">MVSVNRLFHRRKTRPGSPLDSDFNGDETEPLSVEELATLTVAHGHSNFTHVSETVKNPKSGVSLGLFYSPASANNNSQRQSQQSPIRMAASRRGQRNNSQGTTITPIYLDNDRASSFHLGSLKSMPVSTTPSPLGYQYWTRNSTANGSCPNLNSIESYNSPSSEFSTPENIVENDSYSDSNFSSSNGESNSNSCSNSNSHSRLSVLNVPTPSKFNLTAEDLINALPEPSSKGGDRYTGYNSSNGNPVRRMSSGNLSTLLKLNKNNANHNYNNNKHKSNLADLPRSNSKSTKGASTASLPISQPKESLSSLPLPKEAVTVKKSATITTKTASNKKNSNLHQNKAKSRLSLFSRSTTSTARRFSIYGSSLESSEPTSLPKVSKVPDGNVVDTVELEDNIIVQNNTDVLVVSDTEPNQINIDAELNSQLDQTREVTEETPALIEQINSSDLDFNAGFQTKSREIEIQPNVEATDMCPYAWDNTADTLLITNEVIDSQPEAKKSGVDIAGTEIDQESQNVLVIHKVPLDITTQYVEVEKSYLDTPPEKSELESDNLTYTTHKKGISSISPEEYIPQRTAADYIPSLSEYPVNNFDTVSVNSLEKVVPHGLAKKEQDTLIKGTDHITESNTPAGDTIPRYSEPSLAAGHNLPVLHNDLSIELPKVQSIDSQITTPQAVSIWDAEYKIAQFADAWKMVAATAFCGEYPLRDEDSIERVQYGKPDKAKNYSRDDFMRPVEIVDVNNQNNRTNNVDISDSKRASIDTDSHFVETDDMKPYTENPKRNVVQLGDTSQSVVGHDIESFHPSIQISDEGQMDSNDKEEFPSDITSSPIANGDAEIMDAAEGFHFASNISYYADDTDYLVKNVDPQFGGYADPAGDFPLETANEILARSSQSNFASLAQIDNEITDYKLSQYPPPISSISSSPSPSLPSSVRPHSALSNFANAIRQFNHDIDEGNDSLMPPSTDVVPRSGVSDFDHCMSPAPLVAKESSILSNGEINSLKSSESTMAGEHPSFADALRMKYF</sequence>
<evidence type="ECO:0000313" key="2">
    <source>
        <dbReference type="EMBL" id="ODQ67110.1"/>
    </source>
</evidence>
<organism evidence="2 3">
    <name type="scientific">Nadsonia fulvescens var. elongata DSM 6958</name>
    <dbReference type="NCBI Taxonomy" id="857566"/>
    <lineage>
        <taxon>Eukaryota</taxon>
        <taxon>Fungi</taxon>
        <taxon>Dikarya</taxon>
        <taxon>Ascomycota</taxon>
        <taxon>Saccharomycotina</taxon>
        <taxon>Dipodascomycetes</taxon>
        <taxon>Dipodascales</taxon>
        <taxon>Dipodascales incertae sedis</taxon>
        <taxon>Nadsonia</taxon>
    </lineage>
</organism>
<proteinExistence type="predicted"/>
<feature type="region of interest" description="Disordered" evidence="1">
    <location>
        <begin position="1"/>
        <end position="28"/>
    </location>
</feature>
<feature type="compositionally biased region" description="Polar residues" evidence="1">
    <location>
        <begin position="159"/>
        <end position="175"/>
    </location>
</feature>
<feature type="region of interest" description="Disordered" evidence="1">
    <location>
        <begin position="264"/>
        <end position="314"/>
    </location>
</feature>
<dbReference type="EMBL" id="KV454407">
    <property type="protein sequence ID" value="ODQ67110.1"/>
    <property type="molecule type" value="Genomic_DNA"/>
</dbReference>
<name>A0A1E3PP87_9ASCO</name>
<feature type="compositionally biased region" description="Polar residues" evidence="1">
    <location>
        <begin position="284"/>
        <end position="309"/>
    </location>
</feature>
<accession>A0A1E3PP87</accession>
<feature type="compositionally biased region" description="Low complexity" evidence="1">
    <location>
        <begin position="71"/>
        <end position="85"/>
    </location>
</feature>